<protein>
    <submittedName>
        <fullName evidence="1">Uncharacterized protein</fullName>
    </submittedName>
</protein>
<dbReference type="EMBL" id="JARJCW010000029">
    <property type="protein sequence ID" value="KAJ7210152.1"/>
    <property type="molecule type" value="Genomic_DNA"/>
</dbReference>
<name>A0AAD6YD74_9AGAR</name>
<comment type="caution">
    <text evidence="1">The sequence shown here is derived from an EMBL/GenBank/DDBJ whole genome shotgun (WGS) entry which is preliminary data.</text>
</comment>
<evidence type="ECO:0000313" key="1">
    <source>
        <dbReference type="EMBL" id="KAJ7210152.1"/>
    </source>
</evidence>
<reference evidence="1" key="1">
    <citation type="submission" date="2023-03" db="EMBL/GenBank/DDBJ databases">
        <title>Massive genome expansion in bonnet fungi (Mycena s.s.) driven by repeated elements and novel gene families across ecological guilds.</title>
        <authorList>
            <consortium name="Lawrence Berkeley National Laboratory"/>
            <person name="Harder C.B."/>
            <person name="Miyauchi S."/>
            <person name="Viragh M."/>
            <person name="Kuo A."/>
            <person name="Thoen E."/>
            <person name="Andreopoulos B."/>
            <person name="Lu D."/>
            <person name="Skrede I."/>
            <person name="Drula E."/>
            <person name="Henrissat B."/>
            <person name="Morin E."/>
            <person name="Kohler A."/>
            <person name="Barry K."/>
            <person name="LaButti K."/>
            <person name="Morin E."/>
            <person name="Salamov A."/>
            <person name="Lipzen A."/>
            <person name="Mereny Z."/>
            <person name="Hegedus B."/>
            <person name="Baldrian P."/>
            <person name="Stursova M."/>
            <person name="Weitz H."/>
            <person name="Taylor A."/>
            <person name="Grigoriev I.V."/>
            <person name="Nagy L.G."/>
            <person name="Martin F."/>
            <person name="Kauserud H."/>
        </authorList>
    </citation>
    <scope>NUCLEOTIDE SEQUENCE</scope>
    <source>
        <strain evidence="1">9144</strain>
    </source>
</reference>
<gene>
    <name evidence="1" type="ORF">GGX14DRAFT_626542</name>
</gene>
<dbReference type="AlphaFoldDB" id="A0AAD6YD74"/>
<evidence type="ECO:0000313" key="2">
    <source>
        <dbReference type="Proteomes" id="UP001219525"/>
    </source>
</evidence>
<keyword evidence="2" id="KW-1185">Reference proteome</keyword>
<sequence length="551" mass="62327">MKASPKANLYRDKSSRRTQMVMANNPPVWRQFLEVPPEIWSAVAKICNRHTIARLCCVSSYFYSVFIPLLYGMTTSPPLTKPRAFLLIRALSEANAFWREPRAAKLITSITFPNSPSFGSGRETETQRYEAVLRNLSGSLRRLDWNLSYNLELLHRALKYFPHLKEISVRCETKYKASFDFIHIPNLEKLECSLKCWWDNDSGELFLLLLLSCLALKSLPLSSPLLNTLKLELNTRTKAEQNPSWAAYTDLIETINDLRFVALTALELSVDINVHYDAPAGPLADFSTFLRAHPLLTTITLNGGGMRKDPDVKSFPGLRSLTGLVQNCGGVLARARELEQVFLIFDGLAEPTAETFPPDAGPTVRQLKVGIADEAYPSYISLLSFSYLASAFLNITHLDIHVSKPMGHYRASFVTLLSLEHICIRERVYVEPKKRTKPATIIFRIAKYAKEIHKMLPDLSNLAKIDLVLRGRRQLIDDDISCPCCDLDIHAPQYPDLELDLRFCVDRTHGKAELLLVRKEAADKRSFPYIETGSSTTYYTGSAPDVDYFLL</sequence>
<dbReference type="Proteomes" id="UP001219525">
    <property type="component" value="Unassembled WGS sequence"/>
</dbReference>
<organism evidence="1 2">
    <name type="scientific">Mycena pura</name>
    <dbReference type="NCBI Taxonomy" id="153505"/>
    <lineage>
        <taxon>Eukaryota</taxon>
        <taxon>Fungi</taxon>
        <taxon>Dikarya</taxon>
        <taxon>Basidiomycota</taxon>
        <taxon>Agaricomycotina</taxon>
        <taxon>Agaricomycetes</taxon>
        <taxon>Agaricomycetidae</taxon>
        <taxon>Agaricales</taxon>
        <taxon>Marasmiineae</taxon>
        <taxon>Mycenaceae</taxon>
        <taxon>Mycena</taxon>
    </lineage>
</organism>
<proteinExistence type="predicted"/>
<accession>A0AAD6YD74</accession>